<name>D5WMB2_PARAM</name>
<reference evidence="2" key="1">
    <citation type="submission" date="2010-04" db="EMBL/GenBank/DDBJ databases">
        <title>Complete sequence of chromosome 3 of Burkholderia sp. CCGE1002.</title>
        <authorList>
            <consortium name="US DOE Joint Genome Institute"/>
            <person name="Lucas S."/>
            <person name="Copeland A."/>
            <person name="Lapidus A."/>
            <person name="Cheng J.-F."/>
            <person name="Bruce D."/>
            <person name="Goodwin L."/>
            <person name="Pitluck S."/>
            <person name="Chertkov O."/>
            <person name="Detter J.C."/>
            <person name="Han C."/>
            <person name="Tapia R."/>
            <person name="Land M."/>
            <person name="Hauser L."/>
            <person name="Kyrpides N."/>
            <person name="Ovchinnikova G."/>
            <person name="Martinez-Romero E."/>
            <person name="Hernandez M.A.R."/>
            <person name="Tiedje J.M."/>
            <person name="Woyke T."/>
        </authorList>
    </citation>
    <scope>NUCLEOTIDE SEQUENCE [LARGE SCALE GENOMIC DNA]</scope>
    <source>
        <strain evidence="2">CCGE1002</strain>
    </source>
</reference>
<protein>
    <submittedName>
        <fullName evidence="1">Uncharacterized protein</fullName>
    </submittedName>
</protein>
<dbReference type="KEGG" id="bge:BC1002_6516"/>
<sequence length="62" mass="7165">MRHLSTTEMIQRLAGLLGTNDLTEWEQGFVRQLDEIRSAGRVTSLSDKQVDRLDELHAKHFN</sequence>
<evidence type="ECO:0000313" key="2">
    <source>
        <dbReference type="Proteomes" id="UP000002190"/>
    </source>
</evidence>
<organism evidence="1 2">
    <name type="scientific">Paraburkholderia atlantica</name>
    <dbReference type="NCBI Taxonomy" id="2654982"/>
    <lineage>
        <taxon>Bacteria</taxon>
        <taxon>Pseudomonadati</taxon>
        <taxon>Pseudomonadota</taxon>
        <taxon>Betaproteobacteria</taxon>
        <taxon>Burkholderiales</taxon>
        <taxon>Burkholderiaceae</taxon>
        <taxon>Paraburkholderia</taxon>
    </lineage>
</organism>
<accession>D5WMB2</accession>
<dbReference type="EMBL" id="CP002015">
    <property type="protein sequence ID" value="ADG20358.1"/>
    <property type="molecule type" value="Genomic_DNA"/>
</dbReference>
<dbReference type="HOGENOM" id="CLU_2933639_0_0_4"/>
<evidence type="ECO:0000313" key="1">
    <source>
        <dbReference type="EMBL" id="ADG20358.1"/>
    </source>
</evidence>
<dbReference type="eggNOG" id="ENOG5032PT6">
    <property type="taxonomic scope" value="Bacteria"/>
</dbReference>
<dbReference type="Proteomes" id="UP000002190">
    <property type="component" value="Chromosome 3"/>
</dbReference>
<dbReference type="AlphaFoldDB" id="D5WMB2"/>
<dbReference type="GeneID" id="301097593"/>
<reference evidence="1 2" key="2">
    <citation type="journal article" date="2012" name="J. Bacteriol.">
        <title>Genome Sequences of Burkholderia sp. Strains CCGE1002 and H160, Isolated from Legume Nodules in Mexico and Brazil.</title>
        <authorList>
            <person name="Ormeno-Orrillo E."/>
            <person name="Rogel M.A."/>
            <person name="Chueire L.M."/>
            <person name="Tiedje J.M."/>
            <person name="Martinez-Romero E."/>
            <person name="Hungria M."/>
        </authorList>
    </citation>
    <scope>NUCLEOTIDE SEQUENCE [LARGE SCALE GENOMIC DNA]</scope>
    <source>
        <strain evidence="1 2">CCGE1002</strain>
    </source>
</reference>
<gene>
    <name evidence="1" type="ordered locus">BC1002_6516</name>
</gene>
<proteinExistence type="predicted"/>
<dbReference type="STRING" id="640511.BC1002_6516"/>
<dbReference type="RefSeq" id="WP_013094145.1">
    <property type="nucleotide sequence ID" value="NC_014119.1"/>
</dbReference>